<dbReference type="SMART" id="SM00320">
    <property type="entry name" value="WD40"/>
    <property type="match status" value="1"/>
</dbReference>
<dbReference type="GO" id="GO:0006366">
    <property type="term" value="P:transcription by RNA polymerase II"/>
    <property type="evidence" value="ECO:0007669"/>
    <property type="project" value="UniProtKB-ARBA"/>
</dbReference>
<dbReference type="GO" id="GO:0005654">
    <property type="term" value="C:nucleoplasm"/>
    <property type="evidence" value="ECO:0007669"/>
    <property type="project" value="UniProtKB-ARBA"/>
</dbReference>
<evidence type="ECO:0000256" key="12">
    <source>
        <dbReference type="PROSITE-ProRule" id="PRU00221"/>
    </source>
</evidence>
<evidence type="ECO:0000256" key="7">
    <source>
        <dbReference type="ARBA" id="ARBA00023159"/>
    </source>
</evidence>
<organism evidence="14 15">
    <name type="scientific">Liparis tanakae</name>
    <name type="common">Tanaka's snailfish</name>
    <dbReference type="NCBI Taxonomy" id="230148"/>
    <lineage>
        <taxon>Eukaryota</taxon>
        <taxon>Metazoa</taxon>
        <taxon>Chordata</taxon>
        <taxon>Craniata</taxon>
        <taxon>Vertebrata</taxon>
        <taxon>Euteleostomi</taxon>
        <taxon>Actinopterygii</taxon>
        <taxon>Neopterygii</taxon>
        <taxon>Teleostei</taxon>
        <taxon>Neoteleostei</taxon>
        <taxon>Acanthomorphata</taxon>
        <taxon>Eupercaria</taxon>
        <taxon>Perciformes</taxon>
        <taxon>Cottioidei</taxon>
        <taxon>Cottales</taxon>
        <taxon>Liparidae</taxon>
        <taxon>Liparis</taxon>
    </lineage>
</organism>
<evidence type="ECO:0000256" key="8">
    <source>
        <dbReference type="ARBA" id="ARBA00023163"/>
    </source>
</evidence>
<keyword evidence="8" id="KW-0804">Transcription</keyword>
<protein>
    <recommendedName>
        <fullName evidence="3">Mediator of RNA polymerase II transcription subunit 16</fullName>
    </recommendedName>
    <alternativeName>
        <fullName evidence="11">Mediator complex subunit 16</fullName>
    </alternativeName>
</protein>
<name>A0A4Z2ERB4_9TELE</name>
<accession>A0A4Z2ERB4</accession>
<evidence type="ECO:0000256" key="6">
    <source>
        <dbReference type="ARBA" id="ARBA00023015"/>
    </source>
</evidence>
<dbReference type="GO" id="GO:0045893">
    <property type="term" value="P:positive regulation of DNA-templated transcription"/>
    <property type="evidence" value="ECO:0007669"/>
    <property type="project" value="TreeGrafter"/>
</dbReference>
<evidence type="ECO:0000256" key="3">
    <source>
        <dbReference type="ARBA" id="ARBA00019614"/>
    </source>
</evidence>
<evidence type="ECO:0000256" key="11">
    <source>
        <dbReference type="ARBA" id="ARBA00032015"/>
    </source>
</evidence>
<dbReference type="EMBL" id="SRLO01003464">
    <property type="protein sequence ID" value="TNN31447.1"/>
    <property type="molecule type" value="Genomic_DNA"/>
</dbReference>
<evidence type="ECO:0000256" key="9">
    <source>
        <dbReference type="ARBA" id="ARBA00023242"/>
    </source>
</evidence>
<dbReference type="PANTHER" id="PTHR13224">
    <property type="entry name" value="THYROID HORMONE RECEPTOR-ASSOCIATED PROTEIN-RELATED"/>
    <property type="match status" value="1"/>
</dbReference>
<proteinExistence type="inferred from homology"/>
<evidence type="ECO:0000256" key="1">
    <source>
        <dbReference type="ARBA" id="ARBA00004123"/>
    </source>
</evidence>
<dbReference type="GO" id="GO:0016592">
    <property type="term" value="C:mediator complex"/>
    <property type="evidence" value="ECO:0007669"/>
    <property type="project" value="UniProtKB-ARBA"/>
</dbReference>
<comment type="similarity">
    <text evidence="2">Belongs to the Mediator complex subunit 16 family.</text>
</comment>
<sequence length="216" mass="24290">MHSLYWPPRGDTSSYMELAYVCEWEKRPKSTHCPSIPLVCSWSCRNLVAFSTDLKGEDDDKDVSHMIHIIDTEHPWDVYSISSGHTEVISCLEWDQSGSRLLSADGDGQIKCWSMSEHLVNSWESVLSSSLDGDPIVALSWLHNGVKLALHVEMVTTRENMFRPLRPLSASHRCSPSHHGSPSHRCSPSHHGSPSYRCSPSHHGSPSHRCSPSHQW</sequence>
<keyword evidence="15" id="KW-1185">Reference proteome</keyword>
<evidence type="ECO:0000256" key="2">
    <source>
        <dbReference type="ARBA" id="ARBA00006543"/>
    </source>
</evidence>
<dbReference type="InterPro" id="IPR048338">
    <property type="entry name" value="Mediator_Med16"/>
</dbReference>
<dbReference type="Proteomes" id="UP000314294">
    <property type="component" value="Unassembled WGS sequence"/>
</dbReference>
<dbReference type="Pfam" id="PF00400">
    <property type="entry name" value="WD40"/>
    <property type="match status" value="1"/>
</dbReference>
<evidence type="ECO:0000256" key="13">
    <source>
        <dbReference type="SAM" id="MobiDB-lite"/>
    </source>
</evidence>
<keyword evidence="5" id="KW-0677">Repeat</keyword>
<dbReference type="OrthoDB" id="10018574at2759"/>
<dbReference type="InterPro" id="IPR001680">
    <property type="entry name" value="WD40_rpt"/>
</dbReference>
<dbReference type="PANTHER" id="PTHR13224:SF6">
    <property type="entry name" value="MEDIATOR OF RNA POLYMERASE II TRANSCRIPTION SUBUNIT 16"/>
    <property type="match status" value="1"/>
</dbReference>
<keyword evidence="6" id="KW-0805">Transcription regulation</keyword>
<dbReference type="Gene3D" id="2.130.10.10">
    <property type="entry name" value="YVTN repeat-like/Quinoprotein amine dehydrogenase"/>
    <property type="match status" value="1"/>
</dbReference>
<keyword evidence="9" id="KW-0539">Nucleus</keyword>
<keyword evidence="7" id="KW-0010">Activator</keyword>
<evidence type="ECO:0000313" key="14">
    <source>
        <dbReference type="EMBL" id="TNN31447.1"/>
    </source>
</evidence>
<gene>
    <name evidence="14" type="primary">med16</name>
    <name evidence="14" type="ORF">EYF80_058401</name>
</gene>
<feature type="repeat" description="WD" evidence="12">
    <location>
        <begin position="82"/>
        <end position="116"/>
    </location>
</feature>
<evidence type="ECO:0000256" key="5">
    <source>
        <dbReference type="ARBA" id="ARBA00022737"/>
    </source>
</evidence>
<evidence type="ECO:0000256" key="4">
    <source>
        <dbReference type="ARBA" id="ARBA00022574"/>
    </source>
</evidence>
<dbReference type="InterPro" id="IPR036322">
    <property type="entry name" value="WD40_repeat_dom_sf"/>
</dbReference>
<evidence type="ECO:0000313" key="15">
    <source>
        <dbReference type="Proteomes" id="UP000314294"/>
    </source>
</evidence>
<keyword evidence="4 12" id="KW-0853">WD repeat</keyword>
<reference evidence="14 15" key="1">
    <citation type="submission" date="2019-03" db="EMBL/GenBank/DDBJ databases">
        <title>First draft genome of Liparis tanakae, snailfish: a comprehensive survey of snailfish specific genes.</title>
        <authorList>
            <person name="Kim W."/>
            <person name="Song I."/>
            <person name="Jeong J.-H."/>
            <person name="Kim D."/>
            <person name="Kim S."/>
            <person name="Ryu S."/>
            <person name="Song J.Y."/>
            <person name="Lee S.K."/>
        </authorList>
    </citation>
    <scope>NUCLEOTIDE SEQUENCE [LARGE SCALE GENOMIC DNA]</scope>
    <source>
        <tissue evidence="14">Muscle</tissue>
    </source>
</reference>
<feature type="region of interest" description="Disordered" evidence="13">
    <location>
        <begin position="173"/>
        <end position="216"/>
    </location>
</feature>
<dbReference type="PROSITE" id="PS50082">
    <property type="entry name" value="WD_REPEATS_2"/>
    <property type="match status" value="1"/>
</dbReference>
<dbReference type="FunFam" id="2.130.10.10:FF:000165">
    <property type="entry name" value="Mediator of RNA polymerase II transcription subunit 16"/>
    <property type="match status" value="1"/>
</dbReference>
<comment type="function">
    <text evidence="10">Component of the Mediator complex, a coactivator involved in the regulated transcription of nearly all RNA polymerase II-dependent genes. Mediator functions as a bridge to convey information from gene-specific regulatory proteins to the basal RNA polymerase II transcription machinery. Mediator is recruited to promoters by direct interactions with regulatory proteins and serves as a scaffold for the assembly of a functional preinitiation complex with RNA polymerase II and the general transcription factors.</text>
</comment>
<dbReference type="AlphaFoldDB" id="A0A4Z2ERB4"/>
<evidence type="ECO:0000256" key="10">
    <source>
        <dbReference type="ARBA" id="ARBA00025687"/>
    </source>
</evidence>
<dbReference type="InterPro" id="IPR015943">
    <property type="entry name" value="WD40/YVTN_repeat-like_dom_sf"/>
</dbReference>
<comment type="caution">
    <text evidence="14">The sequence shown here is derived from an EMBL/GenBank/DDBJ whole genome shotgun (WGS) entry which is preliminary data.</text>
</comment>
<comment type="subcellular location">
    <subcellularLocation>
        <location evidence="1">Nucleus</location>
    </subcellularLocation>
</comment>
<dbReference type="PROSITE" id="PS50294">
    <property type="entry name" value="WD_REPEATS_REGION"/>
    <property type="match status" value="1"/>
</dbReference>
<dbReference type="SUPFAM" id="SSF50978">
    <property type="entry name" value="WD40 repeat-like"/>
    <property type="match status" value="1"/>
</dbReference>